<evidence type="ECO:0000313" key="2">
    <source>
        <dbReference type="EMBL" id="NLS10401.1"/>
    </source>
</evidence>
<evidence type="ECO:0000313" key="3">
    <source>
        <dbReference type="Proteomes" id="UP000523139"/>
    </source>
</evidence>
<evidence type="ECO:0000256" key="1">
    <source>
        <dbReference type="SAM" id="MobiDB-lite"/>
    </source>
</evidence>
<keyword evidence="3" id="KW-1185">Reference proteome</keyword>
<dbReference type="PROSITE" id="PS51257">
    <property type="entry name" value="PROKAR_LIPOPROTEIN"/>
    <property type="match status" value="1"/>
</dbReference>
<dbReference type="EMBL" id="JABAHY010000009">
    <property type="protein sequence ID" value="NLS10401.1"/>
    <property type="molecule type" value="Genomic_DNA"/>
</dbReference>
<organism evidence="2 3">
    <name type="scientific">Nesterenkonia sedimenti</name>
    <dbReference type="NCBI Taxonomy" id="1463632"/>
    <lineage>
        <taxon>Bacteria</taxon>
        <taxon>Bacillati</taxon>
        <taxon>Actinomycetota</taxon>
        <taxon>Actinomycetes</taxon>
        <taxon>Micrococcales</taxon>
        <taxon>Micrococcaceae</taxon>
        <taxon>Nesterenkonia</taxon>
    </lineage>
</organism>
<dbReference type="RefSeq" id="WP_168887880.1">
    <property type="nucleotide sequence ID" value="NZ_JABAHY010000009.1"/>
</dbReference>
<dbReference type="Proteomes" id="UP000523139">
    <property type="component" value="Unassembled WGS sequence"/>
</dbReference>
<feature type="region of interest" description="Disordered" evidence="1">
    <location>
        <begin position="23"/>
        <end position="56"/>
    </location>
</feature>
<proteinExistence type="predicted"/>
<gene>
    <name evidence="2" type="ORF">HGQ17_10435</name>
</gene>
<name>A0A7X8TKD8_9MICC</name>
<evidence type="ECO:0008006" key="4">
    <source>
        <dbReference type="Google" id="ProtNLM"/>
    </source>
</evidence>
<dbReference type="AlphaFoldDB" id="A0A7X8TKD8"/>
<comment type="caution">
    <text evidence="2">The sequence shown here is derived from an EMBL/GenBank/DDBJ whole genome shotgun (WGS) entry which is preliminary data.</text>
</comment>
<protein>
    <recommendedName>
        <fullName evidence="4">Lipoprotein</fullName>
    </recommendedName>
</protein>
<reference evidence="2 3" key="1">
    <citation type="submission" date="2020-04" db="EMBL/GenBank/DDBJ databases">
        <title>Nesterenkonia sp. nov., isolated from marine sediment.</title>
        <authorList>
            <person name="Zhang G."/>
        </authorList>
    </citation>
    <scope>NUCLEOTIDE SEQUENCE [LARGE SCALE GENOMIC DNA]</scope>
    <source>
        <strain evidence="2 3">MY13</strain>
    </source>
</reference>
<accession>A0A7X8TKD8</accession>
<sequence>MRRSIFPLAAIATVGLTGCGNPFDATDREDAQPVGTSGETDAADTAETGQPPSFGDIREDVFTAMLEAESVTISGEVEAGEADLDELYDTIDGDTTGEISISGALDGTDSEMSFTAGDASVTQRAVEGAEYFLGEDFAALLLSELDEEVAEEISQDFVEDLVGDQWVQFEEEGGSVFSAEEFITTWQQELNDDEIDAMEAEAETREDQEVWVYTTADGETEYIVSAQDEPYLLGINDFEAQYTFTEWNDSPAPDAPEPDEYITLDEIFEAIAEEYGWPTEELEEDADDVNDE</sequence>